<evidence type="ECO:0000313" key="1">
    <source>
        <dbReference type="EMBL" id="JAH67208.1"/>
    </source>
</evidence>
<organism evidence="1">
    <name type="scientific">Anguilla anguilla</name>
    <name type="common">European freshwater eel</name>
    <name type="synonym">Muraena anguilla</name>
    <dbReference type="NCBI Taxonomy" id="7936"/>
    <lineage>
        <taxon>Eukaryota</taxon>
        <taxon>Metazoa</taxon>
        <taxon>Chordata</taxon>
        <taxon>Craniata</taxon>
        <taxon>Vertebrata</taxon>
        <taxon>Euteleostomi</taxon>
        <taxon>Actinopterygii</taxon>
        <taxon>Neopterygii</taxon>
        <taxon>Teleostei</taxon>
        <taxon>Anguilliformes</taxon>
        <taxon>Anguillidae</taxon>
        <taxon>Anguilla</taxon>
    </lineage>
</organism>
<reference evidence="1" key="1">
    <citation type="submission" date="2014-11" db="EMBL/GenBank/DDBJ databases">
        <authorList>
            <person name="Amaro Gonzalez C."/>
        </authorList>
    </citation>
    <scope>NUCLEOTIDE SEQUENCE</scope>
</reference>
<accession>A0A0E9UQG7</accession>
<sequence length="19" mass="2102">MKAKVKSTKGIENNTAMCF</sequence>
<proteinExistence type="predicted"/>
<reference evidence="1" key="2">
    <citation type="journal article" date="2015" name="Fish Shellfish Immunol.">
        <title>Early steps in the European eel (Anguilla anguilla)-Vibrio vulnificus interaction in the gills: Role of the RtxA13 toxin.</title>
        <authorList>
            <person name="Callol A."/>
            <person name="Pajuelo D."/>
            <person name="Ebbesson L."/>
            <person name="Teles M."/>
            <person name="MacKenzie S."/>
            <person name="Amaro C."/>
        </authorList>
    </citation>
    <scope>NUCLEOTIDE SEQUENCE</scope>
</reference>
<protein>
    <submittedName>
        <fullName evidence="1">Uncharacterized protein</fullName>
    </submittedName>
</protein>
<name>A0A0E9UQG7_ANGAN</name>
<dbReference type="EMBL" id="GBXM01041369">
    <property type="protein sequence ID" value="JAH67208.1"/>
    <property type="molecule type" value="Transcribed_RNA"/>
</dbReference>
<dbReference type="AlphaFoldDB" id="A0A0E9UQG7"/>